<proteinExistence type="predicted"/>
<reference evidence="1 2" key="1">
    <citation type="submission" date="2023-08" db="EMBL/GenBank/DDBJ databases">
        <title>A Necator americanus chromosomal reference genome.</title>
        <authorList>
            <person name="Ilik V."/>
            <person name="Petrzelkova K.J."/>
            <person name="Pardy F."/>
            <person name="Fuh T."/>
            <person name="Niatou-Singa F.S."/>
            <person name="Gouil Q."/>
            <person name="Baker L."/>
            <person name="Ritchie M.E."/>
            <person name="Jex A.R."/>
            <person name="Gazzola D."/>
            <person name="Li H."/>
            <person name="Toshio Fujiwara R."/>
            <person name="Zhan B."/>
            <person name="Aroian R.V."/>
            <person name="Pafco B."/>
            <person name="Schwarz E.M."/>
        </authorList>
    </citation>
    <scope>NUCLEOTIDE SEQUENCE [LARGE SCALE GENOMIC DNA]</scope>
    <source>
        <strain evidence="1 2">Aroian</strain>
        <tissue evidence="1">Whole animal</tissue>
    </source>
</reference>
<keyword evidence="2" id="KW-1185">Reference proteome</keyword>
<evidence type="ECO:0000313" key="2">
    <source>
        <dbReference type="Proteomes" id="UP001303046"/>
    </source>
</evidence>
<evidence type="ECO:0000313" key="1">
    <source>
        <dbReference type="EMBL" id="KAK6744905.1"/>
    </source>
</evidence>
<dbReference type="Proteomes" id="UP001303046">
    <property type="component" value="Unassembled WGS sequence"/>
</dbReference>
<name>A0ABR1D326_NECAM</name>
<organism evidence="1 2">
    <name type="scientific">Necator americanus</name>
    <name type="common">Human hookworm</name>
    <dbReference type="NCBI Taxonomy" id="51031"/>
    <lineage>
        <taxon>Eukaryota</taxon>
        <taxon>Metazoa</taxon>
        <taxon>Ecdysozoa</taxon>
        <taxon>Nematoda</taxon>
        <taxon>Chromadorea</taxon>
        <taxon>Rhabditida</taxon>
        <taxon>Rhabditina</taxon>
        <taxon>Rhabditomorpha</taxon>
        <taxon>Strongyloidea</taxon>
        <taxon>Ancylostomatidae</taxon>
        <taxon>Bunostominae</taxon>
        <taxon>Necator</taxon>
    </lineage>
</organism>
<accession>A0ABR1D326</accession>
<dbReference type="EMBL" id="JAVFWL010000003">
    <property type="protein sequence ID" value="KAK6744905.1"/>
    <property type="molecule type" value="Genomic_DNA"/>
</dbReference>
<sequence>MYSRRLSLNFNHNVNFTRAASSHHLLRMAAQHWSDEKVRSNALVESTTTIRTVHRWKAFFARLDRIFEDKLRLGRHTLEACAILDAVKKDPEVGIGGLAMRFACGQSIVLNPL</sequence>
<comment type="caution">
    <text evidence="1">The sequence shown here is derived from an EMBL/GenBank/DDBJ whole genome shotgun (WGS) entry which is preliminary data.</text>
</comment>
<gene>
    <name evidence="1" type="primary">Necator_chrIII.g12320</name>
    <name evidence="1" type="ORF">RB195_011554</name>
</gene>
<protein>
    <submittedName>
        <fullName evidence="1">Uncharacterized protein</fullName>
    </submittedName>
</protein>